<dbReference type="CDD" id="cd00431">
    <property type="entry name" value="cysteine_hydrolases"/>
    <property type="match status" value="1"/>
</dbReference>
<keyword evidence="4" id="KW-1185">Reference proteome</keyword>
<evidence type="ECO:0000313" key="4">
    <source>
        <dbReference type="Proteomes" id="UP000539957"/>
    </source>
</evidence>
<dbReference type="Proteomes" id="UP000539957">
    <property type="component" value="Unassembled WGS sequence"/>
</dbReference>
<organism evidence="3 4">
    <name type="scientific">Brevundimonas bullata</name>
    <dbReference type="NCBI Taxonomy" id="13160"/>
    <lineage>
        <taxon>Bacteria</taxon>
        <taxon>Pseudomonadati</taxon>
        <taxon>Pseudomonadota</taxon>
        <taxon>Alphaproteobacteria</taxon>
        <taxon>Caulobacterales</taxon>
        <taxon>Caulobacteraceae</taxon>
        <taxon>Brevundimonas</taxon>
    </lineage>
</organism>
<comment type="caution">
    <text evidence="3">The sequence shown here is derived from an EMBL/GenBank/DDBJ whole genome shotgun (WGS) entry which is preliminary data.</text>
</comment>
<dbReference type="GO" id="GO:0016787">
    <property type="term" value="F:hydrolase activity"/>
    <property type="evidence" value="ECO:0007669"/>
    <property type="project" value="UniProtKB-KW"/>
</dbReference>
<dbReference type="RefSeq" id="WP_184268449.1">
    <property type="nucleotide sequence ID" value="NZ_JACHKY010000002.1"/>
</dbReference>
<dbReference type="InterPro" id="IPR036380">
    <property type="entry name" value="Isochorismatase-like_sf"/>
</dbReference>
<dbReference type="AlphaFoldDB" id="A0A7W7INM4"/>
<evidence type="ECO:0000313" key="3">
    <source>
        <dbReference type="EMBL" id="MBB4797678.1"/>
    </source>
</evidence>
<evidence type="ECO:0000256" key="1">
    <source>
        <dbReference type="ARBA" id="ARBA00022801"/>
    </source>
</evidence>
<protein>
    <submittedName>
        <fullName evidence="3">Nicotinamidase-related amidase</fullName>
    </submittedName>
</protein>
<accession>A0A7W7INM4</accession>
<name>A0A7W7INM4_9CAUL</name>
<feature type="domain" description="Isochorismatase-like" evidence="2">
    <location>
        <begin position="14"/>
        <end position="189"/>
    </location>
</feature>
<dbReference type="Gene3D" id="3.40.50.850">
    <property type="entry name" value="Isochorismatase-like"/>
    <property type="match status" value="1"/>
</dbReference>
<proteinExistence type="predicted"/>
<dbReference type="Pfam" id="PF00857">
    <property type="entry name" value="Isochorismatase"/>
    <property type="match status" value="1"/>
</dbReference>
<sequence>MSSGLNNIIPSNAVHLCVDMQRMFAEDTPWRMPWAERVVPVIVEICERQAARTCFTRFIPAAHPGEGRGRWRGYWEHWSAMTLEQLGPGAVEVALPLQGFAPPARLFDKRVYSPWSGGLLDEALARGGVDTLVVTGGETDICVLATVLGAVDLGYRVVVVENALCSSSDESHDALLGLYHNRYSQQVETAEAGEVLEAWR</sequence>
<dbReference type="InterPro" id="IPR000868">
    <property type="entry name" value="Isochorismatase-like_dom"/>
</dbReference>
<reference evidence="3 4" key="1">
    <citation type="submission" date="2020-08" db="EMBL/GenBank/DDBJ databases">
        <title>Functional genomics of gut bacteria from endangered species of beetles.</title>
        <authorList>
            <person name="Carlos-Shanley C."/>
        </authorList>
    </citation>
    <scope>NUCLEOTIDE SEQUENCE [LARGE SCALE GENOMIC DNA]</scope>
    <source>
        <strain evidence="3 4">S00123</strain>
    </source>
</reference>
<dbReference type="PANTHER" id="PTHR43540:SF6">
    <property type="entry name" value="ISOCHORISMATASE-LIKE DOMAIN-CONTAINING PROTEIN"/>
    <property type="match status" value="1"/>
</dbReference>
<keyword evidence="1" id="KW-0378">Hydrolase</keyword>
<dbReference type="InterPro" id="IPR050272">
    <property type="entry name" value="Isochorismatase-like_hydrls"/>
</dbReference>
<evidence type="ECO:0000259" key="2">
    <source>
        <dbReference type="Pfam" id="PF00857"/>
    </source>
</evidence>
<dbReference type="EMBL" id="JACHKY010000002">
    <property type="protein sequence ID" value="MBB4797678.1"/>
    <property type="molecule type" value="Genomic_DNA"/>
</dbReference>
<gene>
    <name evidence="3" type="ORF">HNP32_001402</name>
</gene>
<dbReference type="PANTHER" id="PTHR43540">
    <property type="entry name" value="PEROXYUREIDOACRYLATE/UREIDOACRYLATE AMIDOHYDROLASE-RELATED"/>
    <property type="match status" value="1"/>
</dbReference>
<dbReference type="SUPFAM" id="SSF52499">
    <property type="entry name" value="Isochorismatase-like hydrolases"/>
    <property type="match status" value="1"/>
</dbReference>